<proteinExistence type="inferred from homology"/>
<dbReference type="InterPro" id="IPR004130">
    <property type="entry name" value="Gpn"/>
</dbReference>
<keyword evidence="3" id="KW-0378">Hydrolase</keyword>
<dbReference type="CDD" id="cd00882">
    <property type="entry name" value="Ras_like_GTPase"/>
    <property type="match status" value="1"/>
</dbReference>
<evidence type="ECO:0000256" key="3">
    <source>
        <dbReference type="ARBA" id="ARBA00022801"/>
    </source>
</evidence>
<dbReference type="OrthoDB" id="3371691at2"/>
<sequence>MPADHRPDRPGLIPLKIVIAGGFGVGKTTLVRSVSEIAPLSTEEALTVASVGVDDLGAVPDKTTTTVALDFGRISIGDSLMLYLFGTPGQDRFWFMWDELVRGAVGGIVLVDLRRIQDSFAAVDFFEGRDVPFVVAVNTFPGSDRFGPAAVHDALRLRTDVPVVRMDAREPSSCLATIVRLVEHALDRSNVVRFPRPVPFSN</sequence>
<evidence type="ECO:0000313" key="5">
    <source>
        <dbReference type="EMBL" id="TWF81424.1"/>
    </source>
</evidence>
<keyword evidence="4" id="KW-0342">GTP-binding</keyword>
<evidence type="ECO:0000313" key="6">
    <source>
        <dbReference type="Proteomes" id="UP000321261"/>
    </source>
</evidence>
<evidence type="ECO:0000256" key="1">
    <source>
        <dbReference type="ARBA" id="ARBA00005290"/>
    </source>
</evidence>
<dbReference type="RefSeq" id="WP_147259926.1">
    <property type="nucleotide sequence ID" value="NZ_VIWU01000001.1"/>
</dbReference>
<dbReference type="Pfam" id="PF03029">
    <property type="entry name" value="ATP_bind_1"/>
    <property type="match status" value="1"/>
</dbReference>
<keyword evidence="2" id="KW-0547">Nucleotide-binding</keyword>
<name>A0A561T2T1_9PSEU</name>
<dbReference type="Gene3D" id="3.40.50.300">
    <property type="entry name" value="P-loop containing nucleotide triphosphate hydrolases"/>
    <property type="match status" value="1"/>
</dbReference>
<dbReference type="EMBL" id="VIWU01000001">
    <property type="protein sequence ID" value="TWF81424.1"/>
    <property type="molecule type" value="Genomic_DNA"/>
</dbReference>
<comment type="similarity">
    <text evidence="1">Belongs to the GPN-loop GTPase family.</text>
</comment>
<dbReference type="PANTHER" id="PTHR42708">
    <property type="entry name" value="ATP/GTP-BINDING PROTEIN-RELATED"/>
    <property type="match status" value="1"/>
</dbReference>
<organism evidence="5 6">
    <name type="scientific">Pseudonocardia hierapolitana</name>
    <dbReference type="NCBI Taxonomy" id="1128676"/>
    <lineage>
        <taxon>Bacteria</taxon>
        <taxon>Bacillati</taxon>
        <taxon>Actinomycetota</taxon>
        <taxon>Actinomycetes</taxon>
        <taxon>Pseudonocardiales</taxon>
        <taxon>Pseudonocardiaceae</taxon>
        <taxon>Pseudonocardia</taxon>
    </lineage>
</organism>
<dbReference type="PANTHER" id="PTHR42708:SF1">
    <property type="entry name" value="GLIDING MOTILITY PROTEIN MGLA"/>
    <property type="match status" value="1"/>
</dbReference>
<gene>
    <name evidence="5" type="ORF">FHX44_117367</name>
</gene>
<dbReference type="GO" id="GO:0005525">
    <property type="term" value="F:GTP binding"/>
    <property type="evidence" value="ECO:0007669"/>
    <property type="project" value="UniProtKB-KW"/>
</dbReference>
<protein>
    <recommendedName>
        <fullName evidence="7">Signal recognition particle receptor subunit beta</fullName>
    </recommendedName>
</protein>
<dbReference type="InterPro" id="IPR052705">
    <property type="entry name" value="Gliding_Motility_GTPase"/>
</dbReference>
<accession>A0A561T2T1</accession>
<keyword evidence="6" id="KW-1185">Reference proteome</keyword>
<dbReference type="GO" id="GO:0016787">
    <property type="term" value="F:hydrolase activity"/>
    <property type="evidence" value="ECO:0007669"/>
    <property type="project" value="UniProtKB-KW"/>
</dbReference>
<evidence type="ECO:0000256" key="2">
    <source>
        <dbReference type="ARBA" id="ARBA00022741"/>
    </source>
</evidence>
<comment type="caution">
    <text evidence="5">The sequence shown here is derived from an EMBL/GenBank/DDBJ whole genome shotgun (WGS) entry which is preliminary data.</text>
</comment>
<reference evidence="5 6" key="1">
    <citation type="submission" date="2019-06" db="EMBL/GenBank/DDBJ databases">
        <title>Sequencing the genomes of 1000 actinobacteria strains.</title>
        <authorList>
            <person name="Klenk H.-P."/>
        </authorList>
    </citation>
    <scope>NUCLEOTIDE SEQUENCE [LARGE SCALE GENOMIC DNA]</scope>
    <source>
        <strain evidence="5 6">DSM 45671</strain>
    </source>
</reference>
<dbReference type="InterPro" id="IPR027417">
    <property type="entry name" value="P-loop_NTPase"/>
</dbReference>
<dbReference type="AlphaFoldDB" id="A0A561T2T1"/>
<dbReference type="Proteomes" id="UP000321261">
    <property type="component" value="Unassembled WGS sequence"/>
</dbReference>
<dbReference type="SUPFAM" id="SSF52540">
    <property type="entry name" value="P-loop containing nucleoside triphosphate hydrolases"/>
    <property type="match status" value="1"/>
</dbReference>
<evidence type="ECO:0000256" key="4">
    <source>
        <dbReference type="ARBA" id="ARBA00023134"/>
    </source>
</evidence>
<evidence type="ECO:0008006" key="7">
    <source>
        <dbReference type="Google" id="ProtNLM"/>
    </source>
</evidence>